<accession>A0A8H4R8H4</accession>
<feature type="compositionally biased region" description="Low complexity" evidence="1">
    <location>
        <begin position="50"/>
        <end position="63"/>
    </location>
</feature>
<organism evidence="2 3">
    <name type="scientific">Cudoniella acicularis</name>
    <dbReference type="NCBI Taxonomy" id="354080"/>
    <lineage>
        <taxon>Eukaryota</taxon>
        <taxon>Fungi</taxon>
        <taxon>Dikarya</taxon>
        <taxon>Ascomycota</taxon>
        <taxon>Pezizomycotina</taxon>
        <taxon>Leotiomycetes</taxon>
        <taxon>Helotiales</taxon>
        <taxon>Tricladiaceae</taxon>
        <taxon>Cudoniella</taxon>
    </lineage>
</organism>
<feature type="compositionally biased region" description="Polar residues" evidence="1">
    <location>
        <begin position="40"/>
        <end position="49"/>
    </location>
</feature>
<dbReference type="AlphaFoldDB" id="A0A8H4R8H4"/>
<gene>
    <name evidence="2" type="ORF">G7Y89_g12815</name>
</gene>
<dbReference type="Proteomes" id="UP000566819">
    <property type="component" value="Unassembled WGS sequence"/>
</dbReference>
<protein>
    <submittedName>
        <fullName evidence="2">Uncharacterized protein</fullName>
    </submittedName>
</protein>
<dbReference type="OrthoDB" id="442731at2759"/>
<evidence type="ECO:0000256" key="1">
    <source>
        <dbReference type="SAM" id="MobiDB-lite"/>
    </source>
</evidence>
<comment type="caution">
    <text evidence="2">The sequence shown here is derived from an EMBL/GenBank/DDBJ whole genome shotgun (WGS) entry which is preliminary data.</text>
</comment>
<feature type="region of interest" description="Disordered" evidence="1">
    <location>
        <begin position="40"/>
        <end position="63"/>
    </location>
</feature>
<evidence type="ECO:0000313" key="2">
    <source>
        <dbReference type="EMBL" id="KAF4625352.1"/>
    </source>
</evidence>
<dbReference type="EMBL" id="JAAMPI010001404">
    <property type="protein sequence ID" value="KAF4625352.1"/>
    <property type="molecule type" value="Genomic_DNA"/>
</dbReference>
<keyword evidence="3" id="KW-1185">Reference proteome</keyword>
<proteinExistence type="predicted"/>
<name>A0A8H4R8H4_9HELO</name>
<evidence type="ECO:0000313" key="3">
    <source>
        <dbReference type="Proteomes" id="UP000566819"/>
    </source>
</evidence>
<reference evidence="2 3" key="1">
    <citation type="submission" date="2020-03" db="EMBL/GenBank/DDBJ databases">
        <title>Draft Genome Sequence of Cudoniella acicularis.</title>
        <authorList>
            <person name="Buettner E."/>
            <person name="Kellner H."/>
        </authorList>
    </citation>
    <scope>NUCLEOTIDE SEQUENCE [LARGE SCALE GENOMIC DNA]</scope>
    <source>
        <strain evidence="2 3">DSM 108380</strain>
    </source>
</reference>
<sequence length="193" mass="21324">MQFVYDVPPLRSVVDVVSHFVLNQEIVFLYTDAIDGGSESDQGSQAYSQNVPSEESISPNSSSVGFSRTMVDLYGISASSGLQLKLSYTPGVQGSFGAPQNWGLEIPFTISGKSLTLRGKTFVVDLNWSDQTNHQYGLRYVNHHGMLFKSYFDAYGKLLEHADLYGNSIYFAYVDPMAGPMTAKVDYILDSWG</sequence>